<evidence type="ECO:0000313" key="1">
    <source>
        <dbReference type="EMBL" id="VVT54777.1"/>
    </source>
</evidence>
<proteinExistence type="predicted"/>
<evidence type="ECO:0000313" key="2">
    <source>
        <dbReference type="Proteomes" id="UP000398389"/>
    </source>
</evidence>
<dbReference type="RefSeq" id="XP_031854863.1">
    <property type="nucleotide sequence ID" value="XM_031998972.1"/>
</dbReference>
<dbReference type="EMBL" id="CABVLU010000003">
    <property type="protein sequence ID" value="VVT54777.1"/>
    <property type="molecule type" value="Genomic_DNA"/>
</dbReference>
<keyword evidence="2" id="KW-1185">Reference proteome</keyword>
<dbReference type="OrthoDB" id="2404451at2759"/>
<sequence>MLLELCGKDFLSPLQVEVMDQSIRLFIANQTAIFDHINTWLCSPNHTAEYRKKMGLQNRHWPLSDIERAKILFALLKAAGEPYVGFEKRVFYKDLGIYEPAKILEYYSERYKVNKNRITNISTRLLTTNGKSNQFCHGFQTDEEWRIDQLKMWAAKIKEGLQHDPTLLIERREVAKKLLNFSGDQSVLELTRPTDVFFGAVIKKPHTPEELEKRKMATMYYTILANLGPENIEISFSSIEESVYGSKEKYFDSTEHIRSSINKLLGERTDGVEPTFTTDSLNFSIEEEFHLDDDESNGTDIDLSLNNNINNDEDCLSEIFDKNFCLKEDAVGIIEKISANHQSTFLEKNDPQDMETTKSSVCDTDKSHTFEPKTFSEDEVSELLSSVVKMILLRSNKASDIGRLPANKIKKRYANDFWTREPQLRTLRKGFLQYIKDEKKLQARFSVLNNLCLMFECNESLSFKQASKFILRLSKAHGQSRTFTKEVLSKIEKICYLTFHTGKLDPKSKPVLAFTRDPKTAKKAGILSKKNSALKGCPRATPGENLKELFPNAKFIDFPNVKMIRRGDWTTGDEVVYFCANRCMAFTGAYYDLAECIQCGHPRDPMYRFYYFSPREKVRDFFENKILARIMKDAHKRQSTDGSIEDFFDGKLYKLLSQKKIQNAQLGEDYQETISLKYFENETDLAFMISFDGVPVEFGNNSYNIVVARCLNLPPEERNKQSNSIILMSFPSGVNPIAKKEKSAVKDWDSFFFPFIKDSALASTLGYTVHDEDEGIMRTVRHHFVLSSTDMPASCELSGLCGHISESPCRYCLDVKISTQLEPTPNIVPPPTLRKGSASKKNSKIKSAFRVNKNKSSNRVKGLVSYKNPTLILPKTQTSQDSKPRDIKWYNKIYREVLNEEAKAAPDRNKFTKQGLSRISTIFCLGSMVPDMSFPPDFMHLSYANVGSKLVNTIIYGKDGPYKFKSKAEDSIVKFIESLNTLDYSFLQRKFDIGAIKEGFKTSHSVKFKAKQVKQLLSILFGIVMKSQYEIECLEYLVLVTEMVHLLRLLSLPRFSANLLKRLELGIDPFLNFFENLYLRDIENLNFLTLPLHTLRHMAQVIQEVGPVRAIWCFATERSCGILRTQIKYGKAPHLTLSNRYIYQSILNSLSGSVCEFSIGAKLPRNLKSKPQTELEITRQIEVTEMIMKYLENDERSLEACGGSHNIKAKFYKRILFFQRDLSAYINKYARIKNKNNSSSHVMIEDIVEIDSLGPGIPTKFAVVKEFQIGVVKPRNYKLQFFGSSDNNSGYSIIGYYIDNKDFVREPSKFFSPLSRVIEVRDVICPVWPINDGELSIFVDPSFVEEYKRSDGTIARIEEYDDEEDFNHVCKQYTNI</sequence>
<protein>
    <submittedName>
        <fullName evidence="1">Uncharacterized protein</fullName>
    </submittedName>
</protein>
<dbReference type="GeneID" id="43583072"/>
<organism evidence="1 2">
    <name type="scientific">Magnusiomyces paraingens</name>
    <dbReference type="NCBI Taxonomy" id="2606893"/>
    <lineage>
        <taxon>Eukaryota</taxon>
        <taxon>Fungi</taxon>
        <taxon>Dikarya</taxon>
        <taxon>Ascomycota</taxon>
        <taxon>Saccharomycotina</taxon>
        <taxon>Dipodascomycetes</taxon>
        <taxon>Dipodascales</taxon>
        <taxon>Dipodascaceae</taxon>
        <taxon>Magnusiomyces</taxon>
    </lineage>
</organism>
<accession>A0A5E8BYX0</accession>
<reference evidence="1 2" key="1">
    <citation type="submission" date="2019-09" db="EMBL/GenBank/DDBJ databases">
        <authorList>
            <person name="Brejova B."/>
        </authorList>
    </citation>
    <scope>NUCLEOTIDE SEQUENCE [LARGE SCALE GENOMIC DNA]</scope>
</reference>
<name>A0A5E8BYX0_9ASCO</name>
<gene>
    <name evidence="1" type="ORF">SAPINGB_P004257</name>
</gene>
<dbReference type="Proteomes" id="UP000398389">
    <property type="component" value="Unassembled WGS sequence"/>
</dbReference>